<dbReference type="InterPro" id="IPR025457">
    <property type="entry name" value="DUF4277"/>
</dbReference>
<protein>
    <submittedName>
        <fullName evidence="5">Transposase (IS4 family protein)</fullName>
    </submittedName>
</protein>
<dbReference type="STRING" id="177437.HRM2_01780"/>
<dbReference type="KEGG" id="dat:HRM2_44270"/>
<dbReference type="Pfam" id="PF14104">
    <property type="entry name" value="DUF4277"/>
    <property type="match status" value="1"/>
</dbReference>
<dbReference type="KEGG" id="dat:HRM2_01780"/>
<feature type="coiled-coil region" evidence="1">
    <location>
        <begin position="308"/>
        <end position="335"/>
    </location>
</feature>
<dbReference type="EMBL" id="CP001087">
    <property type="protein sequence ID" value="ACN13300.1"/>
    <property type="molecule type" value="Genomic_DNA"/>
</dbReference>
<keyword evidence="1" id="KW-0175">Coiled coil</keyword>
<dbReference type="Proteomes" id="UP000000442">
    <property type="component" value="Chromosome"/>
</dbReference>
<keyword evidence="6" id="KW-1185">Reference proteome</keyword>
<evidence type="ECO:0000259" key="2">
    <source>
        <dbReference type="Pfam" id="PF14104"/>
    </source>
</evidence>
<dbReference type="PANTHER" id="PTHR34614">
    <property type="match status" value="1"/>
</dbReference>
<evidence type="ECO:0000313" key="3">
    <source>
        <dbReference type="EMBL" id="ACN13300.1"/>
    </source>
</evidence>
<feature type="domain" description="DUF4277" evidence="2">
    <location>
        <begin position="4"/>
        <end position="96"/>
    </location>
</feature>
<dbReference type="InterPro" id="IPR047654">
    <property type="entry name" value="IS1634_transpos"/>
</dbReference>
<evidence type="ECO:0000313" key="4">
    <source>
        <dbReference type="EMBL" id="ACN13756.1"/>
    </source>
</evidence>
<dbReference type="EMBL" id="CP001087">
    <property type="protein sequence ID" value="ACN17483.1"/>
    <property type="molecule type" value="Genomic_DNA"/>
</dbReference>
<dbReference type="HOGENOM" id="CLU_032982_0_0_7"/>
<sequence length="572" mass="65301">MAPKIERIDTIPLIIATLEKMNVQKTIDSIFIAHGNWIGLSYGQLTVLFVTYVLHSLTHHFYGVESWANQHKTVIERVTGWNVGEKDATDDRLGKLAQVFGENDEYISEFQIQMGQGIICAYQLPTKIVRYDTTAFNVYHDPESRKNGILEFGHSKDHRPDLLQFKQGLATLDPSGVPILSETLPGNRADDPCYFPAWQRMVKTIGNPDFLYIADCKAAALETRAAIDHEKGYYLFPLPMTGEIPRLIKELVLNPGQAFQEIVLLPKDEDQNERVVGKGFVVNQQMEKQLESGTVHRWQERWMVSLSNSHAQRRKKSFQDRLDKAESKLAKLKAKTNDSVDSFKLKAEKILQACNVEAYFHLEINDSVTLQKKYIGRGRPGPNTPFKMVEVLNLDLMVNRNEEAIEEFKALAGWRIFATNVDENSMTLNQSTQYYRDEWLVERGFHRLKKGHIPVLPLFLRLQKRIKGLMVMLTIALQALTLMEFVVRRELSKADEPIAGLVPGNPKMKTKRPTAERLLSQFDSLHLLIEEKGEKISGVVVEELTALQKRILTLLDLPEKTYDLSFVVGKKN</sequence>
<reference evidence="5" key="1">
    <citation type="submission" date="2008-05" db="EMBL/GenBank/DDBJ databases">
        <authorList>
            <person name="Strittmatter A."/>
            <person name="Liesegang H."/>
            <person name="Rabus R."/>
            <person name="Decker I."/>
            <person name="Amann J."/>
            <person name="Andres S."/>
            <person name="Henne A."/>
            <person name="Martinez-Arias R."/>
            <person name="Bartels D."/>
            <person name="Goesmann A."/>
            <person name="Krause L."/>
            <person name="Puehler A."/>
            <person name="Klenk H.-K."/>
            <person name="Richter M."/>
            <person name="Schueler M."/>
            <person name="Gloeckner F.O."/>
            <person name="Meyerdierks A."/>
            <person name="Widdel F."/>
            <person name="Gottschalk G."/>
            <person name="Amann R."/>
        </authorList>
    </citation>
    <scope>NUCLEOTIDE SEQUENCE</scope>
    <source>
        <strain>HRM2</strain>
    </source>
</reference>
<reference evidence="5 6" key="2">
    <citation type="journal article" date="2009" name="Environ. Microbiol.">
        <title>Genome sequence of Desulfobacterium autotrophicum HRM2, a marine sulfate reducer oxidizing organic carbon completely to carbon dioxide.</title>
        <authorList>
            <person name="Strittmatter A.W."/>
            <person name="Liesegang H."/>
            <person name="Rabus R."/>
            <person name="Decker I."/>
            <person name="Amann J."/>
            <person name="Andres S."/>
            <person name="Henne A."/>
            <person name="Fricke W.F."/>
            <person name="Martinez-Arias R."/>
            <person name="Bartels D."/>
            <person name="Goesmann A."/>
            <person name="Krause L."/>
            <person name="Puehler A."/>
            <person name="Klenk H.P."/>
            <person name="Richter M."/>
            <person name="Schuler M."/>
            <person name="Gloeckner F.O."/>
            <person name="Meyerdierks A."/>
            <person name="Gottschalk G."/>
            <person name="Amann R."/>
        </authorList>
    </citation>
    <scope>NUCLEOTIDE SEQUENCE [LARGE SCALE GENOMIC DNA]</scope>
    <source>
        <strain evidence="6">ATCC 43914 / DSM 3382 / HRM2</strain>
        <strain evidence="5">HRM2</strain>
    </source>
</reference>
<proteinExistence type="predicted"/>
<organism evidence="5 6">
    <name type="scientific">Desulforapulum autotrophicum (strain ATCC 43914 / DSM 3382 / VKM B-1955 / HRM2)</name>
    <name type="common">Desulfobacterium autotrophicum</name>
    <dbReference type="NCBI Taxonomy" id="177437"/>
    <lineage>
        <taxon>Bacteria</taxon>
        <taxon>Pseudomonadati</taxon>
        <taxon>Thermodesulfobacteriota</taxon>
        <taxon>Desulfobacteria</taxon>
        <taxon>Desulfobacterales</taxon>
        <taxon>Desulfobacteraceae</taxon>
        <taxon>Desulforapulum</taxon>
    </lineage>
</organism>
<dbReference type="EMBL" id="CP001087">
    <property type="protein sequence ID" value="ACN13756.1"/>
    <property type="molecule type" value="Genomic_DNA"/>
</dbReference>
<name>C0QEY2_DESAH</name>
<evidence type="ECO:0000256" key="1">
    <source>
        <dbReference type="SAM" id="Coils"/>
    </source>
</evidence>
<evidence type="ECO:0000313" key="6">
    <source>
        <dbReference type="Proteomes" id="UP000000442"/>
    </source>
</evidence>
<accession>C0QEY2</accession>
<dbReference type="RefSeq" id="WP_012662549.1">
    <property type="nucleotide sequence ID" value="NC_012108.1"/>
</dbReference>
<dbReference type="PANTHER" id="PTHR34614:SF2">
    <property type="entry name" value="TRANSPOSASE IS4-LIKE DOMAIN-CONTAINING PROTEIN"/>
    <property type="match status" value="1"/>
</dbReference>
<dbReference type="NCBIfam" id="NF033559">
    <property type="entry name" value="transpos_IS1634"/>
    <property type="match status" value="1"/>
</dbReference>
<gene>
    <name evidence="3" type="ordered locus">HRM2_01780</name>
    <name evidence="4" type="ordered locus">HRM2_06420</name>
    <name evidence="5" type="ordered locus">HRM2_44270</name>
</gene>
<dbReference type="AlphaFoldDB" id="C0QEY2"/>
<dbReference type="KEGG" id="dat:HRM2_06420"/>
<evidence type="ECO:0000313" key="5">
    <source>
        <dbReference type="EMBL" id="ACN17483.1"/>
    </source>
</evidence>
<dbReference type="eggNOG" id="COG5421">
    <property type="taxonomic scope" value="Bacteria"/>
</dbReference>